<feature type="transmembrane region" description="Helical" evidence="7">
    <location>
        <begin position="368"/>
        <end position="389"/>
    </location>
</feature>
<dbReference type="PANTHER" id="PTHR10332:SF10">
    <property type="entry name" value="EQUILIBRATIVE NUCLEOSIDE TRANSPORTER 4"/>
    <property type="match status" value="1"/>
</dbReference>
<feature type="transmembrane region" description="Helical" evidence="7">
    <location>
        <begin position="43"/>
        <end position="67"/>
    </location>
</feature>
<dbReference type="Proteomes" id="UP000594638">
    <property type="component" value="Unassembled WGS sequence"/>
</dbReference>
<dbReference type="Pfam" id="PF01733">
    <property type="entry name" value="Nucleoside_tran"/>
    <property type="match status" value="1"/>
</dbReference>
<keyword evidence="6 7" id="KW-0472">Membrane</keyword>
<feature type="transmembrane region" description="Helical" evidence="7">
    <location>
        <begin position="401"/>
        <end position="425"/>
    </location>
</feature>
<evidence type="ECO:0000313" key="9">
    <source>
        <dbReference type="Proteomes" id="UP000594638"/>
    </source>
</evidence>
<keyword evidence="5 7" id="KW-1133">Transmembrane helix</keyword>
<comment type="caution">
    <text evidence="8">The sequence shown here is derived from an EMBL/GenBank/DDBJ whole genome shotgun (WGS) entry which is preliminary data.</text>
</comment>
<sequence length="426" mass="46599">MGIATTSAAAVADGDSESATLLIPKTSSTNPQKIPKDNFNMAYIIYFTLGAGYLLPWNAFITAVDYFSYIYPDVSVDRVFAVVYMLIGLMSLLFIVAFAHKSNSFVRINVGMVLFVIALLTVPLMDVWYIKGRVGVYVGYYVTVAVLGLCGVADGLVQGSVVGNAGELPERYMQAVVAGTAASGVLVSVLRVLTKAIYSQDVHGLRQSANLYFIVSIVVMLLNIIFYNVAHRLPVIKYYSDLKTQAVNEEKEEKGDLTGKLWRSTLWDVIGKVKWCGCGILIIYVVTLSIFPGSVTEDVSSAILKDWYPIILIAGYNVFDLIGKSLTPLYLLENAKVAIGASFARLLFLPLFYGCLHGPQIFRTEIPVTVLTCLLGLTNGYFTCVLMILTPRTVQLQHAETAGIVLVLYLVVGLAIGSVVSWFWVI</sequence>
<evidence type="ECO:0000256" key="5">
    <source>
        <dbReference type="ARBA" id="ARBA00022989"/>
    </source>
</evidence>
<organism evidence="8 9">
    <name type="scientific">Olea europaea subsp. europaea</name>
    <dbReference type="NCBI Taxonomy" id="158383"/>
    <lineage>
        <taxon>Eukaryota</taxon>
        <taxon>Viridiplantae</taxon>
        <taxon>Streptophyta</taxon>
        <taxon>Embryophyta</taxon>
        <taxon>Tracheophyta</taxon>
        <taxon>Spermatophyta</taxon>
        <taxon>Magnoliopsida</taxon>
        <taxon>eudicotyledons</taxon>
        <taxon>Gunneridae</taxon>
        <taxon>Pentapetalae</taxon>
        <taxon>asterids</taxon>
        <taxon>lamiids</taxon>
        <taxon>Lamiales</taxon>
        <taxon>Oleaceae</taxon>
        <taxon>Oleeae</taxon>
        <taxon>Olea</taxon>
    </lineage>
</organism>
<dbReference type="InterPro" id="IPR002259">
    <property type="entry name" value="Eqnu_transpt"/>
</dbReference>
<dbReference type="EMBL" id="CACTIH010000259">
    <property type="protein sequence ID" value="CAA2958223.1"/>
    <property type="molecule type" value="Genomic_DNA"/>
</dbReference>
<dbReference type="PANTHER" id="PTHR10332">
    <property type="entry name" value="EQUILIBRATIVE NUCLEOSIDE TRANSPORTER"/>
    <property type="match status" value="1"/>
</dbReference>
<feature type="transmembrane region" description="Helical" evidence="7">
    <location>
        <begin position="307"/>
        <end position="331"/>
    </location>
</feature>
<evidence type="ECO:0000313" key="8">
    <source>
        <dbReference type="EMBL" id="CAA2958223.1"/>
    </source>
</evidence>
<dbReference type="Gramene" id="OE9A097958T1">
    <property type="protein sequence ID" value="OE9A097958C1"/>
    <property type="gene ID" value="OE9A097958"/>
</dbReference>
<feature type="transmembrane region" description="Helical" evidence="7">
    <location>
        <begin position="105"/>
        <end position="125"/>
    </location>
</feature>
<evidence type="ECO:0000256" key="4">
    <source>
        <dbReference type="ARBA" id="ARBA00022692"/>
    </source>
</evidence>
<comment type="subcellular location">
    <subcellularLocation>
        <location evidence="1">Membrane</location>
        <topology evidence="1">Multi-pass membrane protein</topology>
    </subcellularLocation>
</comment>
<dbReference type="PIRSF" id="PIRSF016379">
    <property type="entry name" value="ENT"/>
    <property type="match status" value="1"/>
</dbReference>
<keyword evidence="3" id="KW-0813">Transport</keyword>
<dbReference type="GO" id="GO:0005337">
    <property type="term" value="F:nucleoside transmembrane transporter activity"/>
    <property type="evidence" value="ECO:0007669"/>
    <property type="project" value="InterPro"/>
</dbReference>
<feature type="transmembrane region" description="Helical" evidence="7">
    <location>
        <begin position="337"/>
        <end position="356"/>
    </location>
</feature>
<feature type="transmembrane region" description="Helical" evidence="7">
    <location>
        <begin position="272"/>
        <end position="295"/>
    </location>
</feature>
<dbReference type="OrthoDB" id="1856718at2759"/>
<feature type="transmembrane region" description="Helical" evidence="7">
    <location>
        <begin position="137"/>
        <end position="157"/>
    </location>
</feature>
<evidence type="ECO:0000256" key="3">
    <source>
        <dbReference type="ARBA" id="ARBA00022448"/>
    </source>
</evidence>
<protein>
    <submittedName>
        <fullName evidence="8">Equilibrative nucleotide transporter 1</fullName>
    </submittedName>
</protein>
<evidence type="ECO:0000256" key="6">
    <source>
        <dbReference type="ARBA" id="ARBA00023136"/>
    </source>
</evidence>
<evidence type="ECO:0000256" key="2">
    <source>
        <dbReference type="ARBA" id="ARBA00007965"/>
    </source>
</evidence>
<reference evidence="8 9" key="1">
    <citation type="submission" date="2019-12" db="EMBL/GenBank/DDBJ databases">
        <authorList>
            <person name="Alioto T."/>
            <person name="Alioto T."/>
            <person name="Gomez Garrido J."/>
        </authorList>
    </citation>
    <scope>NUCLEOTIDE SEQUENCE [LARGE SCALE GENOMIC DNA]</scope>
</reference>
<proteinExistence type="inferred from homology"/>
<dbReference type="GO" id="GO:0005886">
    <property type="term" value="C:plasma membrane"/>
    <property type="evidence" value="ECO:0007669"/>
    <property type="project" value="TreeGrafter"/>
</dbReference>
<feature type="transmembrane region" description="Helical" evidence="7">
    <location>
        <begin position="172"/>
        <end position="190"/>
    </location>
</feature>
<name>A0A8S0PTW7_OLEEU</name>
<dbReference type="AlphaFoldDB" id="A0A8S0PTW7"/>
<accession>A0A8S0PTW7</accession>
<comment type="similarity">
    <text evidence="2">Belongs to the SLC29A/ENT transporter (TC 2.A.57) family.</text>
</comment>
<keyword evidence="9" id="KW-1185">Reference proteome</keyword>
<evidence type="ECO:0000256" key="7">
    <source>
        <dbReference type="SAM" id="Phobius"/>
    </source>
</evidence>
<feature type="transmembrane region" description="Helical" evidence="7">
    <location>
        <begin position="211"/>
        <end position="230"/>
    </location>
</feature>
<gene>
    <name evidence="8" type="ORF">OLEA9_A097958</name>
</gene>
<feature type="transmembrane region" description="Helical" evidence="7">
    <location>
        <begin position="79"/>
        <end position="99"/>
    </location>
</feature>
<evidence type="ECO:0000256" key="1">
    <source>
        <dbReference type="ARBA" id="ARBA00004141"/>
    </source>
</evidence>
<keyword evidence="4 7" id="KW-0812">Transmembrane</keyword>